<organism evidence="6 7">
    <name type="scientific">Chitinophaga agri</name>
    <dbReference type="NCBI Taxonomy" id="2703787"/>
    <lineage>
        <taxon>Bacteria</taxon>
        <taxon>Pseudomonadati</taxon>
        <taxon>Bacteroidota</taxon>
        <taxon>Chitinophagia</taxon>
        <taxon>Chitinophagales</taxon>
        <taxon>Chitinophagaceae</taxon>
        <taxon>Chitinophaga</taxon>
    </lineage>
</organism>
<sequence>MAKDKLDLKGLSDQELKEKISEEQLRLKKVTFSHAITPIENPMSIRSLRRQIAQLKTELRKRELGAQA</sequence>
<dbReference type="InterPro" id="IPR001854">
    <property type="entry name" value="Ribosomal_uL29"/>
</dbReference>
<dbReference type="NCBIfam" id="TIGR00012">
    <property type="entry name" value="L29"/>
    <property type="match status" value="1"/>
</dbReference>
<dbReference type="GO" id="GO:0006412">
    <property type="term" value="P:translation"/>
    <property type="evidence" value="ECO:0007669"/>
    <property type="project" value="UniProtKB-UniRule"/>
</dbReference>
<gene>
    <name evidence="5 6" type="primary">rpmC</name>
    <name evidence="6" type="ORF">GWR21_23525</name>
</gene>
<dbReference type="AlphaFoldDB" id="A0A6B9ZJ97"/>
<dbReference type="Pfam" id="PF00831">
    <property type="entry name" value="Ribosomal_L29"/>
    <property type="match status" value="1"/>
</dbReference>
<evidence type="ECO:0000256" key="5">
    <source>
        <dbReference type="HAMAP-Rule" id="MF_00374"/>
    </source>
</evidence>
<reference evidence="6 7" key="1">
    <citation type="submission" date="2020-01" db="EMBL/GenBank/DDBJ databases">
        <title>Complete genome sequence of Chitinophaga sp. H33E-04 isolated from quinoa roots.</title>
        <authorList>
            <person name="Weon H.-Y."/>
            <person name="Lee S.A."/>
        </authorList>
    </citation>
    <scope>NUCLEOTIDE SEQUENCE [LARGE SCALE GENOMIC DNA]</scope>
    <source>
        <strain evidence="6 7">H33E-04</strain>
    </source>
</reference>
<evidence type="ECO:0000256" key="2">
    <source>
        <dbReference type="ARBA" id="ARBA00022980"/>
    </source>
</evidence>
<keyword evidence="3 5" id="KW-0687">Ribonucleoprotein</keyword>
<protein>
    <recommendedName>
        <fullName evidence="4 5">Large ribosomal subunit protein uL29</fullName>
    </recommendedName>
</protein>
<dbReference type="PROSITE" id="PS00579">
    <property type="entry name" value="RIBOSOMAL_L29"/>
    <property type="match status" value="1"/>
</dbReference>
<accession>A0A6B9ZJ97</accession>
<dbReference type="SUPFAM" id="SSF46561">
    <property type="entry name" value="Ribosomal protein L29 (L29p)"/>
    <property type="match status" value="1"/>
</dbReference>
<dbReference type="Gene3D" id="1.10.287.310">
    <property type="match status" value="1"/>
</dbReference>
<evidence type="ECO:0000256" key="3">
    <source>
        <dbReference type="ARBA" id="ARBA00023274"/>
    </source>
</evidence>
<dbReference type="InterPro" id="IPR036049">
    <property type="entry name" value="Ribosomal_uL29_sf"/>
</dbReference>
<evidence type="ECO:0000256" key="1">
    <source>
        <dbReference type="ARBA" id="ARBA00009254"/>
    </source>
</evidence>
<dbReference type="EMBL" id="CP048113">
    <property type="protein sequence ID" value="QHS62448.1"/>
    <property type="molecule type" value="Genomic_DNA"/>
</dbReference>
<dbReference type="GO" id="GO:0005840">
    <property type="term" value="C:ribosome"/>
    <property type="evidence" value="ECO:0007669"/>
    <property type="project" value="UniProtKB-KW"/>
</dbReference>
<evidence type="ECO:0000256" key="4">
    <source>
        <dbReference type="ARBA" id="ARBA00035204"/>
    </source>
</evidence>
<dbReference type="Proteomes" id="UP000476411">
    <property type="component" value="Chromosome"/>
</dbReference>
<dbReference type="GO" id="GO:0003735">
    <property type="term" value="F:structural constituent of ribosome"/>
    <property type="evidence" value="ECO:0007669"/>
    <property type="project" value="InterPro"/>
</dbReference>
<evidence type="ECO:0000313" key="7">
    <source>
        <dbReference type="Proteomes" id="UP000476411"/>
    </source>
</evidence>
<dbReference type="InterPro" id="IPR018254">
    <property type="entry name" value="Ribosomal_uL29_CS"/>
</dbReference>
<dbReference type="RefSeq" id="WP_162334091.1">
    <property type="nucleotide sequence ID" value="NZ_CP048113.1"/>
</dbReference>
<evidence type="ECO:0000313" key="6">
    <source>
        <dbReference type="EMBL" id="QHS62448.1"/>
    </source>
</evidence>
<keyword evidence="2 5" id="KW-0689">Ribosomal protein</keyword>
<proteinExistence type="inferred from homology"/>
<dbReference type="KEGG" id="chih:GWR21_23525"/>
<keyword evidence="7" id="KW-1185">Reference proteome</keyword>
<dbReference type="HAMAP" id="MF_00374">
    <property type="entry name" value="Ribosomal_uL29"/>
    <property type="match status" value="1"/>
</dbReference>
<name>A0A6B9ZJ97_9BACT</name>
<dbReference type="GO" id="GO:1990904">
    <property type="term" value="C:ribonucleoprotein complex"/>
    <property type="evidence" value="ECO:0007669"/>
    <property type="project" value="UniProtKB-KW"/>
</dbReference>
<comment type="similarity">
    <text evidence="1 5">Belongs to the universal ribosomal protein uL29 family.</text>
</comment>